<evidence type="ECO:0000313" key="2">
    <source>
        <dbReference type="Proteomes" id="UP000247681"/>
    </source>
</evidence>
<sequence>MIKKTIFIFLLPIFCILAQPIANLKIFLIMYFFGNYFIKNTVFDKISICIDLKYKTRRKCHI</sequence>
<gene>
    <name evidence="1" type="ORF">DMB68_03310</name>
</gene>
<keyword evidence="2" id="KW-1185">Reference proteome</keyword>
<evidence type="ECO:0000313" key="1">
    <source>
        <dbReference type="EMBL" id="PXY46226.1"/>
    </source>
</evidence>
<dbReference type="AlphaFoldDB" id="A0A2V4C4E8"/>
<comment type="caution">
    <text evidence="1">The sequence shown here is derived from an EMBL/GenBank/DDBJ whole genome shotgun (WGS) entry which is preliminary data.</text>
</comment>
<dbReference type="EMBL" id="QJHL01000001">
    <property type="protein sequence ID" value="PXY46226.1"/>
    <property type="molecule type" value="Genomic_DNA"/>
</dbReference>
<proteinExistence type="predicted"/>
<accession>A0A2V4C4E8</accession>
<reference evidence="1 2" key="1">
    <citation type="submission" date="2018-05" db="EMBL/GenBank/DDBJ databases">
        <title>Flavobacterium sp. strain IMCC34758, incomplete genome.</title>
        <authorList>
            <person name="Joung Y."/>
        </authorList>
    </citation>
    <scope>NUCLEOTIDE SEQUENCE [LARGE SCALE GENOMIC DNA]</scope>
    <source>
        <strain evidence="1 2">IMCC34758</strain>
    </source>
</reference>
<name>A0A2V4C4E8_9FLAO</name>
<protein>
    <submittedName>
        <fullName evidence="1">Uncharacterized protein</fullName>
    </submittedName>
</protein>
<dbReference type="Proteomes" id="UP000247681">
    <property type="component" value="Unassembled WGS sequence"/>
</dbReference>
<organism evidence="1 2">
    <name type="scientific">Flavobacterium hydrophilum</name>
    <dbReference type="NCBI Taxonomy" id="2211445"/>
    <lineage>
        <taxon>Bacteria</taxon>
        <taxon>Pseudomonadati</taxon>
        <taxon>Bacteroidota</taxon>
        <taxon>Flavobacteriia</taxon>
        <taxon>Flavobacteriales</taxon>
        <taxon>Flavobacteriaceae</taxon>
        <taxon>Flavobacterium</taxon>
    </lineage>
</organism>